<dbReference type="VEuPathDB" id="FungiDB:AB675_241"/>
<reference evidence="4 5" key="1">
    <citation type="submission" date="2015-06" db="EMBL/GenBank/DDBJ databases">
        <title>Draft genome of the ant-associated black yeast Phialophora attae CBS 131958.</title>
        <authorList>
            <person name="Moreno L.F."/>
            <person name="Stielow B.J."/>
            <person name="de Hoog S."/>
            <person name="Vicente V.A."/>
            <person name="Weiss V.A."/>
            <person name="de Vries M."/>
            <person name="Cruz L.M."/>
            <person name="Souza E.M."/>
        </authorList>
    </citation>
    <scope>NUCLEOTIDE SEQUENCE [LARGE SCALE GENOMIC DNA]</scope>
    <source>
        <strain evidence="4 5">CBS 131958</strain>
    </source>
</reference>
<keyword evidence="1" id="KW-0285">Flavoprotein</keyword>
<keyword evidence="5" id="KW-1185">Reference proteome</keyword>
<dbReference type="Gene3D" id="3.30.465.10">
    <property type="match status" value="1"/>
</dbReference>
<dbReference type="OrthoDB" id="5332616at2759"/>
<dbReference type="Pfam" id="PF02913">
    <property type="entry name" value="FAD-oxidase_C"/>
    <property type="match status" value="1"/>
</dbReference>
<evidence type="ECO:0000313" key="5">
    <source>
        <dbReference type="Proteomes" id="UP000038010"/>
    </source>
</evidence>
<accession>A0A0N1HIF3</accession>
<gene>
    <name evidence="4" type="ORF">AB675_241</name>
</gene>
<feature type="domain" description="FAD-binding oxidoreductase/transferase type 4 C-terminal" evidence="3">
    <location>
        <begin position="239"/>
        <end position="317"/>
    </location>
</feature>
<dbReference type="InterPro" id="IPR016171">
    <property type="entry name" value="Vanillyl_alc_oxidase_C-sub2"/>
</dbReference>
<dbReference type="EMBL" id="LFJN01000001">
    <property type="protein sequence ID" value="KPI46104.1"/>
    <property type="molecule type" value="Genomic_DNA"/>
</dbReference>
<evidence type="ECO:0000256" key="2">
    <source>
        <dbReference type="ARBA" id="ARBA00022827"/>
    </source>
</evidence>
<proteinExistence type="predicted"/>
<dbReference type="InterPro" id="IPR016170">
    <property type="entry name" value="Cytok_DH_C_sf"/>
</dbReference>
<dbReference type="GeneID" id="28734261"/>
<evidence type="ECO:0000256" key="1">
    <source>
        <dbReference type="ARBA" id="ARBA00022630"/>
    </source>
</evidence>
<dbReference type="Gene3D" id="1.10.45.10">
    <property type="entry name" value="Vanillyl-alcohol Oxidase, Chain A, domain 4"/>
    <property type="match status" value="1"/>
</dbReference>
<dbReference type="AlphaFoldDB" id="A0A0N1HIF3"/>
<keyword evidence="2" id="KW-0274">FAD</keyword>
<comment type="caution">
    <text evidence="4">The sequence shown here is derived from an EMBL/GenBank/DDBJ whole genome shotgun (WGS) entry which is preliminary data.</text>
</comment>
<dbReference type="RefSeq" id="XP_018006067.1">
    <property type="nucleotide sequence ID" value="XM_018142392.1"/>
</dbReference>
<evidence type="ECO:0000259" key="3">
    <source>
        <dbReference type="Pfam" id="PF02913"/>
    </source>
</evidence>
<organism evidence="4 5">
    <name type="scientific">Cyphellophora attinorum</name>
    <dbReference type="NCBI Taxonomy" id="1664694"/>
    <lineage>
        <taxon>Eukaryota</taxon>
        <taxon>Fungi</taxon>
        <taxon>Dikarya</taxon>
        <taxon>Ascomycota</taxon>
        <taxon>Pezizomycotina</taxon>
        <taxon>Eurotiomycetes</taxon>
        <taxon>Chaetothyriomycetidae</taxon>
        <taxon>Chaetothyriales</taxon>
        <taxon>Cyphellophoraceae</taxon>
        <taxon>Cyphellophora</taxon>
    </lineage>
</organism>
<protein>
    <submittedName>
        <fullName evidence="4">Vanillyl-alcohol oxidase</fullName>
    </submittedName>
</protein>
<dbReference type="SUPFAM" id="SSF55103">
    <property type="entry name" value="FAD-linked oxidases, C-terminal domain"/>
    <property type="match status" value="1"/>
</dbReference>
<dbReference type="Gene3D" id="3.40.462.10">
    <property type="entry name" value="FAD-linked oxidases, C-terminal domain"/>
    <property type="match status" value="1"/>
</dbReference>
<dbReference type="InterPro" id="IPR016169">
    <property type="entry name" value="FAD-bd_PCMH_sub2"/>
</dbReference>
<dbReference type="InterPro" id="IPR004113">
    <property type="entry name" value="FAD-bd_oxidored_4_C"/>
</dbReference>
<evidence type="ECO:0000313" key="4">
    <source>
        <dbReference type="EMBL" id="KPI46104.1"/>
    </source>
</evidence>
<dbReference type="STRING" id="1664694.A0A0N1HIF3"/>
<sequence length="378" mass="42555">MPGADGADNDCWQSFQAAYGPYVDGIFSQSNYGIVTKMGFWLMPETDHQSYMITFPRDSDLGRIVEIIKPLAQKRILGNIPQLRHVIQELAVTGKPRSHWYTGTGTMPRDVIAKHAATQPCGDVAWCFYGTQYGDRASINSQIALLKTEFAAVPGMKFYLPEDMPADHYLHSRALVCSGTPVLKELDWLNWTPNAAHLFFSPILPTRARDAEKAFEIITRLHKKYGFDLLPTCCIAGREMHTIVNIVYDRYDADAKRRAMGCMREMIRECAKQGYGEYRTHLLFQDQVAESYSWGGGALRKFNETIKDALDPNSIMSLAGMAFGGRGLGGKGGRYWMEISGTYSETAKKKQEESRAKGDYLYIARQVKIEENAKNPLQ</sequence>
<name>A0A0N1HIF3_9EURO</name>
<dbReference type="GO" id="GO:0050660">
    <property type="term" value="F:flavin adenine dinucleotide binding"/>
    <property type="evidence" value="ECO:0007669"/>
    <property type="project" value="InterPro"/>
</dbReference>
<dbReference type="GO" id="GO:0003824">
    <property type="term" value="F:catalytic activity"/>
    <property type="evidence" value="ECO:0007669"/>
    <property type="project" value="InterPro"/>
</dbReference>
<dbReference type="InterPro" id="IPR016164">
    <property type="entry name" value="FAD-linked_Oxase-like_C"/>
</dbReference>
<dbReference type="Proteomes" id="UP000038010">
    <property type="component" value="Unassembled WGS sequence"/>
</dbReference>